<feature type="region of interest" description="Disordered" evidence="1">
    <location>
        <begin position="114"/>
        <end position="141"/>
    </location>
</feature>
<dbReference type="AlphaFoldDB" id="A0A1Y1Z7M4"/>
<organism evidence="2 3">
    <name type="scientific">Basidiobolus meristosporus CBS 931.73</name>
    <dbReference type="NCBI Taxonomy" id="1314790"/>
    <lineage>
        <taxon>Eukaryota</taxon>
        <taxon>Fungi</taxon>
        <taxon>Fungi incertae sedis</taxon>
        <taxon>Zoopagomycota</taxon>
        <taxon>Entomophthoromycotina</taxon>
        <taxon>Basidiobolomycetes</taxon>
        <taxon>Basidiobolales</taxon>
        <taxon>Basidiobolaceae</taxon>
        <taxon>Basidiobolus</taxon>
    </lineage>
</organism>
<proteinExistence type="predicted"/>
<name>A0A1Y1Z7M4_9FUNG</name>
<protein>
    <submittedName>
        <fullName evidence="2">Uncharacterized protein</fullName>
    </submittedName>
</protein>
<reference evidence="2 3" key="1">
    <citation type="submission" date="2016-07" db="EMBL/GenBank/DDBJ databases">
        <title>Pervasive Adenine N6-methylation of Active Genes in Fungi.</title>
        <authorList>
            <consortium name="DOE Joint Genome Institute"/>
            <person name="Mondo S.J."/>
            <person name="Dannebaum R.O."/>
            <person name="Kuo R.C."/>
            <person name="Labutti K."/>
            <person name="Haridas S."/>
            <person name="Kuo A."/>
            <person name="Salamov A."/>
            <person name="Ahrendt S.R."/>
            <person name="Lipzen A."/>
            <person name="Sullivan W."/>
            <person name="Andreopoulos W.B."/>
            <person name="Clum A."/>
            <person name="Lindquist E."/>
            <person name="Daum C."/>
            <person name="Ramamoorthy G.K."/>
            <person name="Gryganskyi A."/>
            <person name="Culley D."/>
            <person name="Magnuson J.K."/>
            <person name="James T.Y."/>
            <person name="O'Malley M.A."/>
            <person name="Stajich J.E."/>
            <person name="Spatafora J.W."/>
            <person name="Visel A."/>
            <person name="Grigoriev I.V."/>
        </authorList>
    </citation>
    <scope>NUCLEOTIDE SEQUENCE [LARGE SCALE GENOMIC DNA]</scope>
    <source>
        <strain evidence="2 3">CBS 931.73</strain>
    </source>
</reference>
<feature type="region of interest" description="Disordered" evidence="1">
    <location>
        <begin position="1"/>
        <end position="94"/>
    </location>
</feature>
<feature type="compositionally biased region" description="Low complexity" evidence="1">
    <location>
        <begin position="1"/>
        <end position="17"/>
    </location>
</feature>
<feature type="compositionally biased region" description="Polar residues" evidence="1">
    <location>
        <begin position="222"/>
        <end position="239"/>
    </location>
</feature>
<evidence type="ECO:0000313" key="2">
    <source>
        <dbReference type="EMBL" id="ORY06114.1"/>
    </source>
</evidence>
<dbReference type="InParanoid" id="A0A1Y1Z7M4"/>
<evidence type="ECO:0000313" key="3">
    <source>
        <dbReference type="Proteomes" id="UP000193498"/>
    </source>
</evidence>
<feature type="compositionally biased region" description="Polar residues" evidence="1">
    <location>
        <begin position="131"/>
        <end position="141"/>
    </location>
</feature>
<feature type="region of interest" description="Disordered" evidence="1">
    <location>
        <begin position="201"/>
        <end position="239"/>
    </location>
</feature>
<feature type="compositionally biased region" description="Polar residues" evidence="1">
    <location>
        <begin position="18"/>
        <end position="94"/>
    </location>
</feature>
<gene>
    <name evidence="2" type="ORF">K493DRAFT_372937</name>
</gene>
<accession>A0A1Y1Z7M4</accession>
<feature type="region of interest" description="Disordered" evidence="1">
    <location>
        <begin position="153"/>
        <end position="173"/>
    </location>
</feature>
<comment type="caution">
    <text evidence="2">The sequence shown here is derived from an EMBL/GenBank/DDBJ whole genome shotgun (WGS) entry which is preliminary data.</text>
</comment>
<evidence type="ECO:0000256" key="1">
    <source>
        <dbReference type="SAM" id="MobiDB-lite"/>
    </source>
</evidence>
<keyword evidence="3" id="KW-1185">Reference proteome</keyword>
<feature type="compositionally biased region" description="Basic residues" evidence="1">
    <location>
        <begin position="157"/>
        <end position="166"/>
    </location>
</feature>
<dbReference type="EMBL" id="MCFE01000019">
    <property type="protein sequence ID" value="ORY06114.1"/>
    <property type="molecule type" value="Genomic_DNA"/>
</dbReference>
<feature type="compositionally biased region" description="Polar residues" evidence="1">
    <location>
        <begin position="204"/>
        <end position="214"/>
    </location>
</feature>
<sequence length="328" mass="35084">MSSGNPTDPSTTSTSNPVQNISPQITNSQNGSEGQSTPVRTQPNLNANMSQQPSQANNPLARSNQQLAPQNMNNSSLGQGGSSTPSMTSPHQQNLSINPQLSLAQQVLAQNAKGIQSGPPIQPRTIQQQPNLSQKSQLGQPTSQYLAQQAFAAAQNKNKRGPKPKPKAPVNLPARNMSALNGQQAALLQAASATAAQKQQFSQLSQNKTSQSLTGAAMRPNTLPNTRTVPATGGTSSRTALSPLLRSVSNPATQQQQATLQAQAIVEKLRQNNLIIRQALQRADLTPEEREKYEKDQANNTRYITLFESLSPRTTAATINTEGKVMIE</sequence>
<dbReference type="Proteomes" id="UP000193498">
    <property type="component" value="Unassembled WGS sequence"/>
</dbReference>